<evidence type="ECO:0000313" key="3">
    <source>
        <dbReference type="Proteomes" id="UP001642260"/>
    </source>
</evidence>
<name>A0ABC8JD40_ERUVS</name>
<comment type="caution">
    <text evidence="2">The sequence shown here is derived from an EMBL/GenBank/DDBJ whole genome shotgun (WGS) entry which is preliminary data.</text>
</comment>
<protein>
    <submittedName>
        <fullName evidence="2">Uncharacterized protein</fullName>
    </submittedName>
</protein>
<dbReference type="Gene3D" id="2.40.50.140">
    <property type="entry name" value="Nucleic acid-binding proteins"/>
    <property type="match status" value="1"/>
</dbReference>
<evidence type="ECO:0000313" key="2">
    <source>
        <dbReference type="EMBL" id="CAH8320469.1"/>
    </source>
</evidence>
<dbReference type="AlphaFoldDB" id="A0ABC8JD40"/>
<organism evidence="2 3">
    <name type="scientific">Eruca vesicaria subsp. sativa</name>
    <name type="common">Garden rocket</name>
    <name type="synonym">Eruca sativa</name>
    <dbReference type="NCBI Taxonomy" id="29727"/>
    <lineage>
        <taxon>Eukaryota</taxon>
        <taxon>Viridiplantae</taxon>
        <taxon>Streptophyta</taxon>
        <taxon>Embryophyta</taxon>
        <taxon>Tracheophyta</taxon>
        <taxon>Spermatophyta</taxon>
        <taxon>Magnoliopsida</taxon>
        <taxon>eudicotyledons</taxon>
        <taxon>Gunneridae</taxon>
        <taxon>Pentapetalae</taxon>
        <taxon>rosids</taxon>
        <taxon>malvids</taxon>
        <taxon>Brassicales</taxon>
        <taxon>Brassicaceae</taxon>
        <taxon>Brassiceae</taxon>
        <taxon>Eruca</taxon>
    </lineage>
</organism>
<keyword evidence="3" id="KW-1185">Reference proteome</keyword>
<dbReference type="SUPFAM" id="SSF50249">
    <property type="entry name" value="Nucleic acid-binding proteins"/>
    <property type="match status" value="1"/>
</dbReference>
<evidence type="ECO:0000256" key="1">
    <source>
        <dbReference type="SAM" id="MobiDB-lite"/>
    </source>
</evidence>
<dbReference type="InterPro" id="IPR012340">
    <property type="entry name" value="NA-bd_OB-fold"/>
</dbReference>
<reference evidence="2 3" key="1">
    <citation type="submission" date="2022-03" db="EMBL/GenBank/DDBJ databases">
        <authorList>
            <person name="Macdonald S."/>
            <person name="Ahmed S."/>
            <person name="Newling K."/>
        </authorList>
    </citation>
    <scope>NUCLEOTIDE SEQUENCE [LARGE SCALE GENOMIC DNA]</scope>
</reference>
<dbReference type="Proteomes" id="UP001642260">
    <property type="component" value="Unassembled WGS sequence"/>
</dbReference>
<gene>
    <name evidence="2" type="ORF">ERUC_LOCUS9020</name>
</gene>
<accession>A0ABC8JD40</accession>
<sequence>MVIADDTAEGVFVCFDGVMTKLHNLKASEAVQLLAGDGVNPEDAKIPPFIADMEGKDYTFQVRVSEYNFSVNHQTFTITSILKDGDRPPVPDFVENFDQGGDGHDGNDGKQISASLGNGSARIGIANDDVSAPTGGAPDDYPSSSSTVGKKARLA</sequence>
<dbReference type="EMBL" id="CAKOAT010093266">
    <property type="protein sequence ID" value="CAH8320469.1"/>
    <property type="molecule type" value="Genomic_DNA"/>
</dbReference>
<proteinExistence type="predicted"/>
<feature type="region of interest" description="Disordered" evidence="1">
    <location>
        <begin position="86"/>
        <end position="155"/>
    </location>
</feature>